<proteinExistence type="predicted"/>
<dbReference type="AlphaFoldDB" id="A0A0E9VB55"/>
<accession>A0A0E9VB55</accession>
<organism evidence="1">
    <name type="scientific">Anguilla anguilla</name>
    <name type="common">European freshwater eel</name>
    <name type="synonym">Muraena anguilla</name>
    <dbReference type="NCBI Taxonomy" id="7936"/>
    <lineage>
        <taxon>Eukaryota</taxon>
        <taxon>Metazoa</taxon>
        <taxon>Chordata</taxon>
        <taxon>Craniata</taxon>
        <taxon>Vertebrata</taxon>
        <taxon>Euteleostomi</taxon>
        <taxon>Actinopterygii</taxon>
        <taxon>Neopterygii</taxon>
        <taxon>Teleostei</taxon>
        <taxon>Anguilliformes</taxon>
        <taxon>Anguillidae</taxon>
        <taxon>Anguilla</taxon>
    </lineage>
</organism>
<evidence type="ECO:0000313" key="1">
    <source>
        <dbReference type="EMBL" id="JAH75241.1"/>
    </source>
</evidence>
<protein>
    <submittedName>
        <fullName evidence="1">Uncharacterized protein</fullName>
    </submittedName>
</protein>
<name>A0A0E9VB55_ANGAN</name>
<reference evidence="1" key="1">
    <citation type="submission" date="2014-11" db="EMBL/GenBank/DDBJ databases">
        <authorList>
            <person name="Amaro Gonzalez C."/>
        </authorList>
    </citation>
    <scope>NUCLEOTIDE SEQUENCE</scope>
</reference>
<reference evidence="1" key="2">
    <citation type="journal article" date="2015" name="Fish Shellfish Immunol.">
        <title>Early steps in the European eel (Anguilla anguilla)-Vibrio vulnificus interaction in the gills: Role of the RtxA13 toxin.</title>
        <authorList>
            <person name="Callol A."/>
            <person name="Pajuelo D."/>
            <person name="Ebbesson L."/>
            <person name="Teles M."/>
            <person name="MacKenzie S."/>
            <person name="Amaro C."/>
        </authorList>
    </citation>
    <scope>NUCLEOTIDE SEQUENCE</scope>
</reference>
<dbReference type="EMBL" id="GBXM01033336">
    <property type="protein sequence ID" value="JAH75241.1"/>
    <property type="molecule type" value="Transcribed_RNA"/>
</dbReference>
<sequence>MLLLNRSVGWSYAGPNDFTETTADGTHSSVSDTFAQH</sequence>